<proteinExistence type="predicted"/>
<dbReference type="EMBL" id="VSSQ01088265">
    <property type="protein sequence ID" value="MPN34957.1"/>
    <property type="molecule type" value="Genomic_DNA"/>
</dbReference>
<comment type="caution">
    <text evidence="2">The sequence shown here is derived from an EMBL/GenBank/DDBJ whole genome shotgun (WGS) entry which is preliminary data.</text>
</comment>
<name>A0A645H7F8_9ZZZZ</name>
<organism evidence="2">
    <name type="scientific">bioreactor metagenome</name>
    <dbReference type="NCBI Taxonomy" id="1076179"/>
    <lineage>
        <taxon>unclassified sequences</taxon>
        <taxon>metagenomes</taxon>
        <taxon>ecological metagenomes</taxon>
    </lineage>
</organism>
<dbReference type="InterPro" id="IPR006675">
    <property type="entry name" value="HDIG_dom"/>
</dbReference>
<dbReference type="InterPro" id="IPR006674">
    <property type="entry name" value="HD_domain"/>
</dbReference>
<dbReference type="Gene3D" id="1.10.3210.10">
    <property type="entry name" value="Hypothetical protein af1432"/>
    <property type="match status" value="1"/>
</dbReference>
<protein>
    <recommendedName>
        <fullName evidence="1">HD domain-containing protein</fullName>
    </recommendedName>
</protein>
<feature type="domain" description="HD" evidence="1">
    <location>
        <begin position="31"/>
        <end position="64"/>
    </location>
</feature>
<dbReference type="Pfam" id="PF01966">
    <property type="entry name" value="HD"/>
    <property type="match status" value="1"/>
</dbReference>
<evidence type="ECO:0000259" key="1">
    <source>
        <dbReference type="Pfam" id="PF01966"/>
    </source>
</evidence>
<dbReference type="SUPFAM" id="SSF109604">
    <property type="entry name" value="HD-domain/PDEase-like"/>
    <property type="match status" value="1"/>
</dbReference>
<sequence>MTVIEFIREKLMFENQKYVDKAADHFNYWEQHIKLVVKNALILADEYGADKEIVELGALLHDIALINAR</sequence>
<evidence type="ECO:0000313" key="2">
    <source>
        <dbReference type="EMBL" id="MPN34957.1"/>
    </source>
</evidence>
<accession>A0A645H7F8</accession>
<reference evidence="2" key="1">
    <citation type="submission" date="2019-08" db="EMBL/GenBank/DDBJ databases">
        <authorList>
            <person name="Kucharzyk K."/>
            <person name="Murdoch R.W."/>
            <person name="Higgins S."/>
            <person name="Loffler F."/>
        </authorList>
    </citation>
    <scope>NUCLEOTIDE SEQUENCE</scope>
</reference>
<dbReference type="NCBIfam" id="TIGR00277">
    <property type="entry name" value="HDIG"/>
    <property type="match status" value="1"/>
</dbReference>
<gene>
    <name evidence="2" type="ORF">SDC9_182451</name>
</gene>
<dbReference type="AlphaFoldDB" id="A0A645H7F8"/>